<dbReference type="AlphaFoldDB" id="A0A8T1RJV1"/>
<comment type="caution">
    <text evidence="7">The sequence shown here is derived from an EMBL/GenBank/DDBJ whole genome shotgun (WGS) entry which is preliminary data.</text>
</comment>
<evidence type="ECO:0000313" key="7">
    <source>
        <dbReference type="EMBL" id="KAG6667387.1"/>
    </source>
</evidence>
<evidence type="ECO:0000256" key="1">
    <source>
        <dbReference type="ARBA" id="ARBA00004141"/>
    </source>
</evidence>
<protein>
    <submittedName>
        <fullName evidence="7">Uncharacterized protein</fullName>
    </submittedName>
</protein>
<evidence type="ECO:0000256" key="3">
    <source>
        <dbReference type="ARBA" id="ARBA00022448"/>
    </source>
</evidence>
<keyword evidence="3" id="KW-0813">Transport</keyword>
<accession>A0A8T1RJV1</accession>
<dbReference type="Pfam" id="PF06027">
    <property type="entry name" value="SLC35F"/>
    <property type="match status" value="1"/>
</dbReference>
<proteinExistence type="inferred from homology"/>
<dbReference type="EMBL" id="CM031809">
    <property type="protein sequence ID" value="KAG6667387.1"/>
    <property type="molecule type" value="Genomic_DNA"/>
</dbReference>
<evidence type="ECO:0000256" key="5">
    <source>
        <dbReference type="ARBA" id="ARBA00022989"/>
    </source>
</evidence>
<keyword evidence="6" id="KW-0472">Membrane</keyword>
<dbReference type="InterPro" id="IPR009262">
    <property type="entry name" value="SLC35_F1/F2/F6"/>
</dbReference>
<keyword evidence="4" id="KW-0812">Transmembrane</keyword>
<evidence type="ECO:0000256" key="6">
    <source>
        <dbReference type="ARBA" id="ARBA00023136"/>
    </source>
</evidence>
<dbReference type="GO" id="GO:0022857">
    <property type="term" value="F:transmembrane transporter activity"/>
    <property type="evidence" value="ECO:0007669"/>
    <property type="project" value="InterPro"/>
</dbReference>
<evidence type="ECO:0000313" key="8">
    <source>
        <dbReference type="Proteomes" id="UP000811609"/>
    </source>
</evidence>
<reference evidence="7" key="1">
    <citation type="submission" date="2020-12" db="EMBL/GenBank/DDBJ databases">
        <title>WGS assembly of Carya illinoinensis cv. Pawnee.</title>
        <authorList>
            <person name="Platts A."/>
            <person name="Shu S."/>
            <person name="Wright S."/>
            <person name="Barry K."/>
            <person name="Edger P."/>
            <person name="Pires J.C."/>
            <person name="Schmutz J."/>
        </authorList>
    </citation>
    <scope>NUCLEOTIDE SEQUENCE</scope>
    <source>
        <tissue evidence="7">Leaf</tissue>
    </source>
</reference>
<evidence type="ECO:0000256" key="4">
    <source>
        <dbReference type="ARBA" id="ARBA00022692"/>
    </source>
</evidence>
<organism evidence="7 8">
    <name type="scientific">Carya illinoinensis</name>
    <name type="common">Pecan</name>
    <dbReference type="NCBI Taxonomy" id="32201"/>
    <lineage>
        <taxon>Eukaryota</taxon>
        <taxon>Viridiplantae</taxon>
        <taxon>Streptophyta</taxon>
        <taxon>Embryophyta</taxon>
        <taxon>Tracheophyta</taxon>
        <taxon>Spermatophyta</taxon>
        <taxon>Magnoliopsida</taxon>
        <taxon>eudicotyledons</taxon>
        <taxon>Gunneridae</taxon>
        <taxon>Pentapetalae</taxon>
        <taxon>rosids</taxon>
        <taxon>fabids</taxon>
        <taxon>Fagales</taxon>
        <taxon>Juglandaceae</taxon>
        <taxon>Carya</taxon>
    </lineage>
</organism>
<sequence>MMNFKEFWTKKTLIGLGLGQLLSFLITSTGFTSSELAKKGKMVLLHTSWIGRCRGQFSWNSPRKKLKLLSFKWDPHKAPGPNGNGACFY</sequence>
<dbReference type="Proteomes" id="UP000811609">
    <property type="component" value="Chromosome 1"/>
</dbReference>
<dbReference type="GO" id="GO:0016020">
    <property type="term" value="C:membrane"/>
    <property type="evidence" value="ECO:0007669"/>
    <property type="project" value="UniProtKB-SubCell"/>
</dbReference>
<evidence type="ECO:0000256" key="2">
    <source>
        <dbReference type="ARBA" id="ARBA00007863"/>
    </source>
</evidence>
<comment type="similarity">
    <text evidence="2">Belongs to the SLC35F solute transporter family.</text>
</comment>
<comment type="subcellular location">
    <subcellularLocation>
        <location evidence="1">Membrane</location>
        <topology evidence="1">Multi-pass membrane protein</topology>
    </subcellularLocation>
</comment>
<keyword evidence="8" id="KW-1185">Reference proteome</keyword>
<keyword evidence="5" id="KW-1133">Transmembrane helix</keyword>
<gene>
    <name evidence="7" type="ORF">CIPAW_01G097400</name>
</gene>
<name>A0A8T1RJV1_CARIL</name>